<keyword evidence="1" id="KW-0812">Transmembrane</keyword>
<organism evidence="2 3">
    <name type="scientific">Shewanella submarina</name>
    <dbReference type="NCBI Taxonomy" id="2016376"/>
    <lineage>
        <taxon>Bacteria</taxon>
        <taxon>Pseudomonadati</taxon>
        <taxon>Pseudomonadota</taxon>
        <taxon>Gammaproteobacteria</taxon>
        <taxon>Alteromonadales</taxon>
        <taxon>Shewanellaceae</taxon>
        <taxon>Shewanella</taxon>
    </lineage>
</organism>
<keyword evidence="1" id="KW-1133">Transmembrane helix</keyword>
<accession>A0ABV7GDM2</accession>
<comment type="caution">
    <text evidence="2">The sequence shown here is derived from an EMBL/GenBank/DDBJ whole genome shotgun (WGS) entry which is preliminary data.</text>
</comment>
<evidence type="ECO:0000313" key="2">
    <source>
        <dbReference type="EMBL" id="MFC3139623.1"/>
    </source>
</evidence>
<keyword evidence="3" id="KW-1185">Reference proteome</keyword>
<feature type="transmembrane region" description="Helical" evidence="1">
    <location>
        <begin position="35"/>
        <end position="53"/>
    </location>
</feature>
<keyword evidence="1" id="KW-0472">Membrane</keyword>
<proteinExistence type="predicted"/>
<dbReference type="Proteomes" id="UP001595621">
    <property type="component" value="Unassembled WGS sequence"/>
</dbReference>
<evidence type="ECO:0000313" key="3">
    <source>
        <dbReference type="Proteomes" id="UP001595621"/>
    </source>
</evidence>
<dbReference type="RefSeq" id="WP_248936138.1">
    <property type="nucleotide sequence ID" value="NZ_JAKILF010000004.1"/>
</dbReference>
<dbReference type="EMBL" id="JBHRTD010000017">
    <property type="protein sequence ID" value="MFC3139623.1"/>
    <property type="molecule type" value="Genomic_DNA"/>
</dbReference>
<name>A0ABV7GDM2_9GAMM</name>
<protein>
    <submittedName>
        <fullName evidence="2">Uncharacterized protein</fullName>
    </submittedName>
</protein>
<feature type="transmembrane region" description="Helical" evidence="1">
    <location>
        <begin position="7"/>
        <end position="29"/>
    </location>
</feature>
<evidence type="ECO:0000256" key="1">
    <source>
        <dbReference type="SAM" id="Phobius"/>
    </source>
</evidence>
<sequence length="255" mass="29296">MKKTCIGVGLVSLMLISQLGAAILMLATFLKPSDLIAAVSSVITLLGLGFALYQYKKNSDYQVDQDYVKEVHHYIDSIQKNLGDGTVLERQIDPHMLSWKLYKLRMSLDSLDHTFDKIQCETQIQSVKSRVYVCLTHVVLEYLSRIFVSSLVHESQKQEIASKVDRYTQQLPEDLGYQPDAFTTTKHIYSKIDEMNISYIFDYFKLDQNGQVIIESIECLLATLYKYTPYTYDAICQTTPLIMAIYEDLQQQQNP</sequence>
<reference evidence="3" key="1">
    <citation type="journal article" date="2019" name="Int. J. Syst. Evol. Microbiol.">
        <title>The Global Catalogue of Microorganisms (GCM) 10K type strain sequencing project: providing services to taxonomists for standard genome sequencing and annotation.</title>
        <authorList>
            <consortium name="The Broad Institute Genomics Platform"/>
            <consortium name="The Broad Institute Genome Sequencing Center for Infectious Disease"/>
            <person name="Wu L."/>
            <person name="Ma J."/>
        </authorList>
    </citation>
    <scope>NUCLEOTIDE SEQUENCE [LARGE SCALE GENOMIC DNA]</scope>
    <source>
        <strain evidence="3">KCTC 52277</strain>
    </source>
</reference>
<gene>
    <name evidence="2" type="ORF">ACFOE0_15750</name>
</gene>